<keyword evidence="2" id="KW-0503">Monooxygenase</keyword>
<reference evidence="3" key="1">
    <citation type="submission" date="2016-10" db="EMBL/GenBank/DDBJ databases">
        <authorList>
            <person name="Varghese N."/>
            <person name="Submissions S."/>
        </authorList>
    </citation>
    <scope>NUCLEOTIDE SEQUENCE [LARGE SCALE GENOMIC DNA]</scope>
    <source>
        <strain evidence="3">CGMCC 1.6854</strain>
    </source>
</reference>
<dbReference type="Pfam" id="PF03992">
    <property type="entry name" value="ABM"/>
    <property type="match status" value="1"/>
</dbReference>
<dbReference type="Gene3D" id="3.30.70.100">
    <property type="match status" value="1"/>
</dbReference>
<dbReference type="AlphaFoldDB" id="A0A1G9YHV0"/>
<dbReference type="PROSITE" id="PS51725">
    <property type="entry name" value="ABM"/>
    <property type="match status" value="1"/>
</dbReference>
<proteinExistence type="predicted"/>
<gene>
    <name evidence="2" type="ORF">SAMN04488137_3439</name>
</gene>
<dbReference type="EMBL" id="FNHW01000001">
    <property type="protein sequence ID" value="SDN08570.1"/>
    <property type="molecule type" value="Genomic_DNA"/>
</dbReference>
<dbReference type="PANTHER" id="PTHR34474">
    <property type="entry name" value="SIGNAL TRANSDUCTION PROTEIN TRAP"/>
    <property type="match status" value="1"/>
</dbReference>
<name>A0A1G9YHV0_9BACL</name>
<accession>A0A1G9YHV0</accession>
<evidence type="ECO:0000313" key="2">
    <source>
        <dbReference type="EMBL" id="SDN08570.1"/>
    </source>
</evidence>
<dbReference type="SUPFAM" id="SSF54909">
    <property type="entry name" value="Dimeric alpha+beta barrel"/>
    <property type="match status" value="1"/>
</dbReference>
<dbReference type="Proteomes" id="UP000199544">
    <property type="component" value="Unassembled WGS sequence"/>
</dbReference>
<dbReference type="STRING" id="459525.SAMN04488137_3439"/>
<dbReference type="GO" id="GO:0004497">
    <property type="term" value="F:monooxygenase activity"/>
    <property type="evidence" value="ECO:0007669"/>
    <property type="project" value="UniProtKB-KW"/>
</dbReference>
<sequence>MILEAAMLQVKPGMEQEYEESFRKASTIISSMKGYISHELQRCMGEEGKYLLLVKWESLEDHTVGFRQSKEYQEWKSLLHRFYHPFPTVEHFEKVNLNQGDFLIKE</sequence>
<evidence type="ECO:0000313" key="3">
    <source>
        <dbReference type="Proteomes" id="UP000199544"/>
    </source>
</evidence>
<dbReference type="InterPro" id="IPR050404">
    <property type="entry name" value="Heme-degrading_MO"/>
</dbReference>
<keyword evidence="2" id="KW-0560">Oxidoreductase</keyword>
<dbReference type="PANTHER" id="PTHR34474:SF2">
    <property type="entry name" value="SIGNAL TRANSDUCTION PROTEIN TRAP"/>
    <property type="match status" value="1"/>
</dbReference>
<dbReference type="InterPro" id="IPR011008">
    <property type="entry name" value="Dimeric_a/b-barrel"/>
</dbReference>
<feature type="domain" description="ABM" evidence="1">
    <location>
        <begin position="2"/>
        <end position="92"/>
    </location>
</feature>
<dbReference type="OrthoDB" id="9798157at2"/>
<dbReference type="InterPro" id="IPR007138">
    <property type="entry name" value="ABM_dom"/>
</dbReference>
<dbReference type="RefSeq" id="WP_090236223.1">
    <property type="nucleotide sequence ID" value="NZ_FNHW01000001.1"/>
</dbReference>
<evidence type="ECO:0000259" key="1">
    <source>
        <dbReference type="PROSITE" id="PS51725"/>
    </source>
</evidence>
<keyword evidence="3" id="KW-1185">Reference proteome</keyword>
<protein>
    <submittedName>
        <fullName evidence="2">Heme-degrading monooxygenase HmoA</fullName>
    </submittedName>
</protein>
<organism evidence="2 3">
    <name type="scientific">Fictibacillus solisalsi</name>
    <dbReference type="NCBI Taxonomy" id="459525"/>
    <lineage>
        <taxon>Bacteria</taxon>
        <taxon>Bacillati</taxon>
        <taxon>Bacillota</taxon>
        <taxon>Bacilli</taxon>
        <taxon>Bacillales</taxon>
        <taxon>Fictibacillaceae</taxon>
        <taxon>Fictibacillus</taxon>
    </lineage>
</organism>